<evidence type="ECO:0000256" key="3">
    <source>
        <dbReference type="ARBA" id="ARBA00022475"/>
    </source>
</evidence>
<dbReference type="InterPro" id="IPR000515">
    <property type="entry name" value="MetI-like"/>
</dbReference>
<dbReference type="Proteomes" id="UP000826651">
    <property type="component" value="Unassembled WGS sequence"/>
</dbReference>
<keyword evidence="5 7" id="KW-1133">Transmembrane helix</keyword>
<dbReference type="Pfam" id="PF00528">
    <property type="entry name" value="BPD_transp_1"/>
    <property type="match status" value="1"/>
</dbReference>
<gene>
    <name evidence="10" type="ORF">KCQ71_26410</name>
</gene>
<dbReference type="CDD" id="cd06261">
    <property type="entry name" value="TM_PBP2"/>
    <property type="match status" value="1"/>
</dbReference>
<feature type="transmembrane region" description="Helical" evidence="7">
    <location>
        <begin position="130"/>
        <end position="157"/>
    </location>
</feature>
<proteinExistence type="inferred from homology"/>
<feature type="region of interest" description="Disordered" evidence="8">
    <location>
        <begin position="1"/>
        <end position="25"/>
    </location>
</feature>
<comment type="similarity">
    <text evidence="7">Belongs to the binding-protein-dependent transport system permease family.</text>
</comment>
<keyword evidence="3" id="KW-1003">Cell membrane</keyword>
<keyword evidence="6 7" id="KW-0472">Membrane</keyword>
<evidence type="ECO:0000256" key="1">
    <source>
        <dbReference type="ARBA" id="ARBA00004651"/>
    </source>
</evidence>
<evidence type="ECO:0000259" key="9">
    <source>
        <dbReference type="PROSITE" id="PS50928"/>
    </source>
</evidence>
<dbReference type="PANTHER" id="PTHR43744">
    <property type="entry name" value="ABC TRANSPORTER PERMEASE PROTEIN MG189-RELATED-RELATED"/>
    <property type="match status" value="1"/>
</dbReference>
<feature type="transmembrane region" description="Helical" evidence="7">
    <location>
        <begin position="219"/>
        <end position="240"/>
    </location>
</feature>
<evidence type="ECO:0000256" key="4">
    <source>
        <dbReference type="ARBA" id="ARBA00022692"/>
    </source>
</evidence>
<dbReference type="Gene3D" id="1.10.3720.10">
    <property type="entry name" value="MetI-like"/>
    <property type="match status" value="1"/>
</dbReference>
<evidence type="ECO:0000256" key="7">
    <source>
        <dbReference type="RuleBase" id="RU363032"/>
    </source>
</evidence>
<evidence type="ECO:0000256" key="8">
    <source>
        <dbReference type="SAM" id="MobiDB-lite"/>
    </source>
</evidence>
<evidence type="ECO:0000313" key="11">
    <source>
        <dbReference type="Proteomes" id="UP000826651"/>
    </source>
</evidence>
<feature type="transmembrane region" description="Helical" evidence="7">
    <location>
        <begin position="177"/>
        <end position="198"/>
    </location>
</feature>
<keyword evidence="11" id="KW-1185">Reference proteome</keyword>
<feature type="transmembrane region" description="Helical" evidence="7">
    <location>
        <begin position="99"/>
        <end position="121"/>
    </location>
</feature>
<feature type="domain" description="ABC transmembrane type-1" evidence="9">
    <location>
        <begin position="95"/>
        <end position="298"/>
    </location>
</feature>
<keyword evidence="2 7" id="KW-0813">Transport</keyword>
<comment type="subcellular location">
    <subcellularLocation>
        <location evidence="1 7">Cell membrane</location>
        <topology evidence="1 7">Multi-pass membrane protein</topology>
    </subcellularLocation>
</comment>
<evidence type="ECO:0000313" key="10">
    <source>
        <dbReference type="EMBL" id="MBZ2199702.1"/>
    </source>
</evidence>
<dbReference type="EMBL" id="JAGSHT010000033">
    <property type="protein sequence ID" value="MBZ2199702.1"/>
    <property type="molecule type" value="Genomic_DNA"/>
</dbReference>
<comment type="caution">
    <text evidence="10">The sequence shown here is derived from an EMBL/GenBank/DDBJ whole genome shotgun (WGS) entry which is preliminary data.</text>
</comment>
<feature type="transmembrane region" description="Helical" evidence="7">
    <location>
        <begin position="276"/>
        <end position="298"/>
    </location>
</feature>
<evidence type="ECO:0000256" key="2">
    <source>
        <dbReference type="ARBA" id="ARBA00022448"/>
    </source>
</evidence>
<protein>
    <submittedName>
        <fullName evidence="10">Carbohydrate ABC transporter permease</fullName>
    </submittedName>
</protein>
<feature type="transmembrane region" description="Helical" evidence="7">
    <location>
        <begin position="35"/>
        <end position="56"/>
    </location>
</feature>
<sequence>MAATSAPDLPPSRPSASNRRDRRARDRRRFATRSLLNLFLLVGAFTMIVPFLWMIFTSLKSPAELALFPPTFWPQEWRWENYPEALAAAPFHIYFRNSFIIAFSHTAITLVFASMAGYALARIPFRGREWIFMGIVAMLMIPTYSKIVPQFLIVRFMPLFGGNDILGQGGTGWLNSWWALIIPGGLSASAIFLFRQFYLSLPKELEEAARLDGLGEYRIFAQIYTPLVKPALATVGLLTFQDSWNNFLWPLLVTTSDNLRVIQVGLAVFQQLEGTAWGYLMAGTTLATVPMVLLFLFCQKYFVQGFANAGIK</sequence>
<evidence type="ECO:0000256" key="6">
    <source>
        <dbReference type="ARBA" id="ARBA00023136"/>
    </source>
</evidence>
<keyword evidence="4 7" id="KW-0812">Transmembrane</keyword>
<organism evidence="10 11">
    <name type="scientific">Occultella gossypii</name>
    <dbReference type="NCBI Taxonomy" id="2800820"/>
    <lineage>
        <taxon>Bacteria</taxon>
        <taxon>Bacillati</taxon>
        <taxon>Actinomycetota</taxon>
        <taxon>Actinomycetes</taxon>
        <taxon>Micrococcales</taxon>
        <taxon>Ruaniaceae</taxon>
        <taxon>Occultella</taxon>
    </lineage>
</organism>
<dbReference type="PANTHER" id="PTHR43744:SF12">
    <property type="entry name" value="ABC TRANSPORTER PERMEASE PROTEIN MG189-RELATED"/>
    <property type="match status" value="1"/>
</dbReference>
<name>A0ABS7SHJ6_9MICO</name>
<accession>A0ABS7SHJ6</accession>
<dbReference type="SUPFAM" id="SSF161098">
    <property type="entry name" value="MetI-like"/>
    <property type="match status" value="1"/>
</dbReference>
<dbReference type="InterPro" id="IPR035906">
    <property type="entry name" value="MetI-like_sf"/>
</dbReference>
<evidence type="ECO:0000256" key="5">
    <source>
        <dbReference type="ARBA" id="ARBA00022989"/>
    </source>
</evidence>
<reference evidence="10 11" key="1">
    <citation type="submission" date="2021-04" db="EMBL/GenBank/DDBJ databases">
        <title>Ruania sp. nov., isolated from sandy soil of mangrove forest.</title>
        <authorList>
            <person name="Ge X."/>
            <person name="Huang R."/>
            <person name="Liu W."/>
        </authorList>
    </citation>
    <scope>NUCLEOTIDE SEQUENCE [LARGE SCALE GENOMIC DNA]</scope>
    <source>
        <strain evidence="10 11">N2-46</strain>
    </source>
</reference>
<dbReference type="PROSITE" id="PS50928">
    <property type="entry name" value="ABC_TM1"/>
    <property type="match status" value="1"/>
</dbReference>